<gene>
    <name evidence="3" type="ORF">Cvel_23264</name>
</gene>
<sequence length="475" mass="52342">MTPRWWSLRLSILFCLLCKTTFTFPQTSLRLSVSPLTVFRDLLPARVRDPVSLPPCFVTLSEESQLGFGSGEEERGGLPRRRWQMSSLSRRRRGKLWGREGWGVTGSPFEETETETAKPSRRQVSLTCLSRHTAALAGSLSACSIMTRDRQKEALATGTAQATKAEWVQLAQRRLQGTIPLLNTTLVAFGSLVASPSLQASLERYDRLDGLMLVEVKAFDYDDPFPKAPPSSFRSRIFSEVADPRPLASTWRVAAKEAKTLVNGFVRVRDLLTEKICPFALTVKNLEIPVEEFQREYTDTTLYMMASLCLPVFGDEGTYSESMSACRTRTTETEELPQVLGLSVFPPLRVPSSLVREEEVKNQTENSNNNQANAGGGKAPGNRGIGGAQLDVSSVTEGYPSSSLNSDGMVTIGRPAMPVVLFSRREAQEGVGEAILGFPSFEQWNSTRGKPISLFKEPEEEENSAPRLGGSGEDT</sequence>
<feature type="region of interest" description="Disordered" evidence="1">
    <location>
        <begin position="446"/>
        <end position="475"/>
    </location>
</feature>
<organism evidence="3">
    <name type="scientific">Chromera velia CCMP2878</name>
    <dbReference type="NCBI Taxonomy" id="1169474"/>
    <lineage>
        <taxon>Eukaryota</taxon>
        <taxon>Sar</taxon>
        <taxon>Alveolata</taxon>
        <taxon>Colpodellida</taxon>
        <taxon>Chromeraceae</taxon>
        <taxon>Chromera</taxon>
    </lineage>
</organism>
<dbReference type="EMBL" id="CDMZ01001522">
    <property type="protein sequence ID" value="CEM33815.1"/>
    <property type="molecule type" value="Genomic_DNA"/>
</dbReference>
<feature type="signal peptide" evidence="2">
    <location>
        <begin position="1"/>
        <end position="23"/>
    </location>
</feature>
<feature type="chain" id="PRO_5005191159" description="Transmembrane protein" evidence="2">
    <location>
        <begin position="24"/>
        <end position="475"/>
    </location>
</feature>
<evidence type="ECO:0008006" key="4">
    <source>
        <dbReference type="Google" id="ProtNLM"/>
    </source>
</evidence>
<evidence type="ECO:0000313" key="3">
    <source>
        <dbReference type="EMBL" id="CEM33815.1"/>
    </source>
</evidence>
<feature type="compositionally biased region" description="Polar residues" evidence="1">
    <location>
        <begin position="391"/>
        <end position="408"/>
    </location>
</feature>
<feature type="region of interest" description="Disordered" evidence="1">
    <location>
        <begin position="358"/>
        <end position="408"/>
    </location>
</feature>
<name>A0A0G4GT29_9ALVE</name>
<feature type="compositionally biased region" description="Gly residues" evidence="1">
    <location>
        <begin position="374"/>
        <end position="387"/>
    </location>
</feature>
<keyword evidence="2" id="KW-0732">Signal</keyword>
<protein>
    <recommendedName>
        <fullName evidence="4">Transmembrane protein</fullName>
    </recommendedName>
</protein>
<proteinExistence type="predicted"/>
<evidence type="ECO:0000256" key="2">
    <source>
        <dbReference type="SAM" id="SignalP"/>
    </source>
</evidence>
<evidence type="ECO:0000256" key="1">
    <source>
        <dbReference type="SAM" id="MobiDB-lite"/>
    </source>
</evidence>
<dbReference type="VEuPathDB" id="CryptoDB:Cvel_23264"/>
<accession>A0A0G4GT29</accession>
<reference evidence="3" key="1">
    <citation type="submission" date="2014-11" db="EMBL/GenBank/DDBJ databases">
        <authorList>
            <person name="Otto D Thomas"/>
            <person name="Naeem Raeece"/>
        </authorList>
    </citation>
    <scope>NUCLEOTIDE SEQUENCE</scope>
</reference>
<dbReference type="AlphaFoldDB" id="A0A0G4GT29"/>